<organism evidence="2 3">
    <name type="scientific">Araneus ventricosus</name>
    <name type="common">Orbweaver spider</name>
    <name type="synonym">Epeira ventricosa</name>
    <dbReference type="NCBI Taxonomy" id="182803"/>
    <lineage>
        <taxon>Eukaryota</taxon>
        <taxon>Metazoa</taxon>
        <taxon>Ecdysozoa</taxon>
        <taxon>Arthropoda</taxon>
        <taxon>Chelicerata</taxon>
        <taxon>Arachnida</taxon>
        <taxon>Araneae</taxon>
        <taxon>Araneomorphae</taxon>
        <taxon>Entelegynae</taxon>
        <taxon>Araneoidea</taxon>
        <taxon>Araneidae</taxon>
        <taxon>Araneus</taxon>
    </lineage>
</organism>
<sequence>MNPAFVGFTHIRYSNLSTFSSPGADSLSVADRLCEIHSLPCWQWGDPEGPPVGKIHTSYLTLSDFESQHDPQKISFRKFPYSKTIGQPATRQERKSSRSFSLFTDEKK</sequence>
<evidence type="ECO:0000313" key="2">
    <source>
        <dbReference type="EMBL" id="GBN61845.1"/>
    </source>
</evidence>
<dbReference type="Proteomes" id="UP000499080">
    <property type="component" value="Unassembled WGS sequence"/>
</dbReference>
<comment type="caution">
    <text evidence="2">The sequence shown here is derived from an EMBL/GenBank/DDBJ whole genome shotgun (WGS) entry which is preliminary data.</text>
</comment>
<evidence type="ECO:0000256" key="1">
    <source>
        <dbReference type="SAM" id="MobiDB-lite"/>
    </source>
</evidence>
<proteinExistence type="predicted"/>
<keyword evidence="3" id="KW-1185">Reference proteome</keyword>
<dbReference type="AlphaFoldDB" id="A0A4Y2QCB2"/>
<reference evidence="2 3" key="1">
    <citation type="journal article" date="2019" name="Sci. Rep.">
        <title>Orb-weaving spider Araneus ventricosus genome elucidates the spidroin gene catalogue.</title>
        <authorList>
            <person name="Kono N."/>
            <person name="Nakamura H."/>
            <person name="Ohtoshi R."/>
            <person name="Moran D.A.P."/>
            <person name="Shinohara A."/>
            <person name="Yoshida Y."/>
            <person name="Fujiwara M."/>
            <person name="Mori M."/>
            <person name="Tomita M."/>
            <person name="Arakawa K."/>
        </authorList>
    </citation>
    <scope>NUCLEOTIDE SEQUENCE [LARGE SCALE GENOMIC DNA]</scope>
</reference>
<feature type="region of interest" description="Disordered" evidence="1">
    <location>
        <begin position="86"/>
        <end position="108"/>
    </location>
</feature>
<accession>A0A4Y2QCB2</accession>
<name>A0A4Y2QCB2_ARAVE</name>
<evidence type="ECO:0000313" key="3">
    <source>
        <dbReference type="Proteomes" id="UP000499080"/>
    </source>
</evidence>
<dbReference type="EMBL" id="BGPR01013706">
    <property type="protein sequence ID" value="GBN61845.1"/>
    <property type="molecule type" value="Genomic_DNA"/>
</dbReference>
<protein>
    <submittedName>
        <fullName evidence="2">Uncharacterized protein</fullName>
    </submittedName>
</protein>
<gene>
    <name evidence="2" type="ORF">AVEN_45031_1</name>
</gene>